<proteinExistence type="predicted"/>
<name>A0A6G0YLY6_APHCR</name>
<dbReference type="Pfam" id="PF21789">
    <property type="entry name" value="TNP-like_RNaseH_C"/>
    <property type="match status" value="1"/>
</dbReference>
<feature type="non-terminal residue" evidence="2">
    <location>
        <position position="186"/>
    </location>
</feature>
<evidence type="ECO:0000313" key="2">
    <source>
        <dbReference type="EMBL" id="KAF0758124.1"/>
    </source>
</evidence>
<evidence type="ECO:0000313" key="3">
    <source>
        <dbReference type="Proteomes" id="UP000478052"/>
    </source>
</evidence>
<accession>A0A6G0YLY6</accession>
<dbReference type="OrthoDB" id="6491412at2759"/>
<gene>
    <name evidence="2" type="ORF">FWK35_00012173</name>
</gene>
<reference evidence="2 3" key="1">
    <citation type="submission" date="2019-08" db="EMBL/GenBank/DDBJ databases">
        <title>Whole genome of Aphis craccivora.</title>
        <authorList>
            <person name="Voronova N.V."/>
            <person name="Shulinski R.S."/>
            <person name="Bandarenka Y.V."/>
            <person name="Zhorov D.G."/>
            <person name="Warner D."/>
        </authorList>
    </citation>
    <scope>NUCLEOTIDE SEQUENCE [LARGE SCALE GENOMIC DNA]</scope>
    <source>
        <strain evidence="2">180601</strain>
        <tissue evidence="2">Whole Body</tissue>
    </source>
</reference>
<feature type="domain" description="Transposable element P transposase-like RNase H C-terminal" evidence="1">
    <location>
        <begin position="84"/>
        <end position="111"/>
    </location>
</feature>
<keyword evidence="3" id="KW-1185">Reference proteome</keyword>
<dbReference type="AlphaFoldDB" id="A0A6G0YLY6"/>
<protein>
    <recommendedName>
        <fullName evidence="1">Transposable element P transposase-like RNase H C-terminal domain-containing protein</fullName>
    </recommendedName>
</protein>
<organism evidence="2 3">
    <name type="scientific">Aphis craccivora</name>
    <name type="common">Cowpea aphid</name>
    <dbReference type="NCBI Taxonomy" id="307492"/>
    <lineage>
        <taxon>Eukaryota</taxon>
        <taxon>Metazoa</taxon>
        <taxon>Ecdysozoa</taxon>
        <taxon>Arthropoda</taxon>
        <taxon>Hexapoda</taxon>
        <taxon>Insecta</taxon>
        <taxon>Pterygota</taxon>
        <taxon>Neoptera</taxon>
        <taxon>Paraneoptera</taxon>
        <taxon>Hemiptera</taxon>
        <taxon>Sternorrhyncha</taxon>
        <taxon>Aphidomorpha</taxon>
        <taxon>Aphidoidea</taxon>
        <taxon>Aphididae</taxon>
        <taxon>Aphidini</taxon>
        <taxon>Aphis</taxon>
        <taxon>Aphis</taxon>
    </lineage>
</organism>
<comment type="caution">
    <text evidence="2">The sequence shown here is derived from an EMBL/GenBank/DDBJ whole genome shotgun (WGS) entry which is preliminary data.</text>
</comment>
<dbReference type="Proteomes" id="UP000478052">
    <property type="component" value="Unassembled WGS sequence"/>
</dbReference>
<dbReference type="InterPro" id="IPR048367">
    <property type="entry name" value="TNP-like_RNaseH_C"/>
</dbReference>
<feature type="non-terminal residue" evidence="2">
    <location>
        <position position="1"/>
    </location>
</feature>
<sequence>LYFNALVNIQNKTGLHLATKIRLQLINYNKEKMRDQLAMQLNIDILYERFKGLKLQDKNRYDQPINANNKESIIQFMNKGIIRDHSEMFFSVIRSKGGFNNNPTVTQFEAALKLSIYMIKLRRKHYEYIENIKLKKKSHQLKTNRCAGSEQVLEDEDNRLLRLTTLLEYITGFVVKCILKRIQCEH</sequence>
<evidence type="ECO:0000259" key="1">
    <source>
        <dbReference type="Pfam" id="PF21789"/>
    </source>
</evidence>
<dbReference type="EMBL" id="VUJU01003376">
    <property type="protein sequence ID" value="KAF0758124.1"/>
    <property type="molecule type" value="Genomic_DNA"/>
</dbReference>